<dbReference type="Gramene" id="AET1Gv20145400.3">
    <property type="protein sequence ID" value="AET1Gv20145400.3"/>
    <property type="gene ID" value="AET1Gv20145400"/>
</dbReference>
<dbReference type="Proteomes" id="UP000015105">
    <property type="component" value="Chromosome 1D"/>
</dbReference>
<accession>A0A452XSV5</accession>
<proteinExistence type="predicted"/>
<reference evidence="3" key="2">
    <citation type="journal article" date="2017" name="Nat. Plants">
        <title>The Aegilops tauschii genome reveals multiple impacts of transposons.</title>
        <authorList>
            <person name="Zhao G."/>
            <person name="Zou C."/>
            <person name="Li K."/>
            <person name="Wang K."/>
            <person name="Li T."/>
            <person name="Gao L."/>
            <person name="Zhang X."/>
            <person name="Wang H."/>
            <person name="Yang Z."/>
            <person name="Liu X."/>
            <person name="Jiang W."/>
            <person name="Mao L."/>
            <person name="Kong X."/>
            <person name="Jiao Y."/>
            <person name="Jia J."/>
        </authorList>
    </citation>
    <scope>NUCLEOTIDE SEQUENCE [LARGE SCALE GENOMIC DNA]</scope>
    <source>
        <strain evidence="3">cv. AL8/78</strain>
    </source>
</reference>
<evidence type="ECO:0000313" key="2">
    <source>
        <dbReference type="EnsemblPlants" id="AET1Gv20145400.3"/>
    </source>
</evidence>
<evidence type="ECO:0000313" key="3">
    <source>
        <dbReference type="Proteomes" id="UP000015105"/>
    </source>
</evidence>
<dbReference type="AlphaFoldDB" id="A0A452XSV5"/>
<dbReference type="EnsemblPlants" id="AET1Gv20145400.3">
    <property type="protein sequence ID" value="AET1Gv20145400.3"/>
    <property type="gene ID" value="AET1Gv20145400"/>
</dbReference>
<feature type="region of interest" description="Disordered" evidence="1">
    <location>
        <begin position="1"/>
        <end position="23"/>
    </location>
</feature>
<reference evidence="2" key="5">
    <citation type="journal article" date="2021" name="G3 (Bethesda)">
        <title>Aegilops tauschii genome assembly Aet v5.0 features greater sequence contiguity and improved annotation.</title>
        <authorList>
            <person name="Wang L."/>
            <person name="Zhu T."/>
            <person name="Rodriguez J.C."/>
            <person name="Deal K.R."/>
            <person name="Dubcovsky J."/>
            <person name="McGuire P.E."/>
            <person name="Lux T."/>
            <person name="Spannagl M."/>
            <person name="Mayer K.F.X."/>
            <person name="Baldrich P."/>
            <person name="Meyers B.C."/>
            <person name="Huo N."/>
            <person name="Gu Y.Q."/>
            <person name="Zhou H."/>
            <person name="Devos K.M."/>
            <person name="Bennetzen J.L."/>
            <person name="Unver T."/>
            <person name="Budak H."/>
            <person name="Gulick P.J."/>
            <person name="Galiba G."/>
            <person name="Kalapos B."/>
            <person name="Nelson D.R."/>
            <person name="Li P."/>
            <person name="You F.M."/>
            <person name="Luo M.C."/>
            <person name="Dvorak J."/>
        </authorList>
    </citation>
    <scope>NUCLEOTIDE SEQUENCE [LARGE SCALE GENOMIC DNA]</scope>
    <source>
        <strain evidence="2">cv. AL8/78</strain>
    </source>
</reference>
<reference evidence="2" key="3">
    <citation type="journal article" date="2017" name="Nature">
        <title>Genome sequence of the progenitor of the wheat D genome Aegilops tauschii.</title>
        <authorList>
            <person name="Luo M.C."/>
            <person name="Gu Y.Q."/>
            <person name="Puiu D."/>
            <person name="Wang H."/>
            <person name="Twardziok S.O."/>
            <person name="Deal K.R."/>
            <person name="Huo N."/>
            <person name="Zhu T."/>
            <person name="Wang L."/>
            <person name="Wang Y."/>
            <person name="McGuire P.E."/>
            <person name="Liu S."/>
            <person name="Long H."/>
            <person name="Ramasamy R.K."/>
            <person name="Rodriguez J.C."/>
            <person name="Van S.L."/>
            <person name="Yuan L."/>
            <person name="Wang Z."/>
            <person name="Xia Z."/>
            <person name="Xiao L."/>
            <person name="Anderson O.D."/>
            <person name="Ouyang S."/>
            <person name="Liang Y."/>
            <person name="Zimin A.V."/>
            <person name="Pertea G."/>
            <person name="Qi P."/>
            <person name="Bennetzen J.L."/>
            <person name="Dai X."/>
            <person name="Dawson M.W."/>
            <person name="Muller H.G."/>
            <person name="Kugler K."/>
            <person name="Rivarola-Duarte L."/>
            <person name="Spannagl M."/>
            <person name="Mayer K.F.X."/>
            <person name="Lu F.H."/>
            <person name="Bevan M.W."/>
            <person name="Leroy P."/>
            <person name="Li P."/>
            <person name="You F.M."/>
            <person name="Sun Q."/>
            <person name="Liu Z."/>
            <person name="Lyons E."/>
            <person name="Wicker T."/>
            <person name="Salzberg S.L."/>
            <person name="Devos K.M."/>
            <person name="Dvorak J."/>
        </authorList>
    </citation>
    <scope>NUCLEOTIDE SEQUENCE [LARGE SCALE GENOMIC DNA]</scope>
    <source>
        <strain evidence="2">cv. AL8/78</strain>
    </source>
</reference>
<reference evidence="2" key="4">
    <citation type="submission" date="2019-03" db="UniProtKB">
        <authorList>
            <consortium name="EnsemblPlants"/>
        </authorList>
    </citation>
    <scope>IDENTIFICATION</scope>
</reference>
<organism evidence="2 3">
    <name type="scientific">Aegilops tauschii subsp. strangulata</name>
    <name type="common">Goatgrass</name>
    <dbReference type="NCBI Taxonomy" id="200361"/>
    <lineage>
        <taxon>Eukaryota</taxon>
        <taxon>Viridiplantae</taxon>
        <taxon>Streptophyta</taxon>
        <taxon>Embryophyta</taxon>
        <taxon>Tracheophyta</taxon>
        <taxon>Spermatophyta</taxon>
        <taxon>Magnoliopsida</taxon>
        <taxon>Liliopsida</taxon>
        <taxon>Poales</taxon>
        <taxon>Poaceae</taxon>
        <taxon>BOP clade</taxon>
        <taxon>Pooideae</taxon>
        <taxon>Triticodae</taxon>
        <taxon>Triticeae</taxon>
        <taxon>Triticinae</taxon>
        <taxon>Aegilops</taxon>
    </lineage>
</organism>
<evidence type="ECO:0000256" key="1">
    <source>
        <dbReference type="SAM" id="MobiDB-lite"/>
    </source>
</evidence>
<sequence length="61" mass="7163">QQRTSRGSNLRRPRDTPPRWPPDRLQWKWNASGTYTAQSSYLATFHGSTSCPAWKLTWKGW</sequence>
<name>A0A452XSV5_AEGTS</name>
<feature type="compositionally biased region" description="Basic and acidic residues" evidence="1">
    <location>
        <begin position="12"/>
        <end position="23"/>
    </location>
</feature>
<reference evidence="3" key="1">
    <citation type="journal article" date="2014" name="Science">
        <title>Ancient hybridizations among the ancestral genomes of bread wheat.</title>
        <authorList>
            <consortium name="International Wheat Genome Sequencing Consortium,"/>
            <person name="Marcussen T."/>
            <person name="Sandve S.R."/>
            <person name="Heier L."/>
            <person name="Spannagl M."/>
            <person name="Pfeifer M."/>
            <person name="Jakobsen K.S."/>
            <person name="Wulff B.B."/>
            <person name="Steuernagel B."/>
            <person name="Mayer K.F."/>
            <person name="Olsen O.A."/>
        </authorList>
    </citation>
    <scope>NUCLEOTIDE SEQUENCE [LARGE SCALE GENOMIC DNA]</scope>
    <source>
        <strain evidence="3">cv. AL8/78</strain>
    </source>
</reference>
<keyword evidence="3" id="KW-1185">Reference proteome</keyword>
<protein>
    <submittedName>
        <fullName evidence="2">Uncharacterized protein</fullName>
    </submittedName>
</protein>